<reference evidence="1" key="1">
    <citation type="journal article" date="2014" name="Front. Microbiol.">
        <title>High frequency of phylogenetically diverse reductive dehalogenase-homologous genes in deep subseafloor sedimentary metagenomes.</title>
        <authorList>
            <person name="Kawai M."/>
            <person name="Futagami T."/>
            <person name="Toyoda A."/>
            <person name="Takaki Y."/>
            <person name="Nishi S."/>
            <person name="Hori S."/>
            <person name="Arai W."/>
            <person name="Tsubouchi T."/>
            <person name="Morono Y."/>
            <person name="Uchiyama I."/>
            <person name="Ito T."/>
            <person name="Fujiyama A."/>
            <person name="Inagaki F."/>
            <person name="Takami H."/>
        </authorList>
    </citation>
    <scope>NUCLEOTIDE SEQUENCE</scope>
    <source>
        <strain evidence="1">Expedition CK06-06</strain>
    </source>
</reference>
<gene>
    <name evidence="1" type="ORF">S01H4_66506</name>
</gene>
<dbReference type="AlphaFoldDB" id="X1DT04"/>
<sequence>CTPAEELVNNIEKLKEAGIKPQPRPKGKY</sequence>
<evidence type="ECO:0000313" key="1">
    <source>
        <dbReference type="EMBL" id="GAH24161.1"/>
    </source>
</evidence>
<feature type="non-terminal residue" evidence="1">
    <location>
        <position position="1"/>
    </location>
</feature>
<accession>X1DT04</accession>
<proteinExistence type="predicted"/>
<dbReference type="EMBL" id="BART01041228">
    <property type="protein sequence ID" value="GAH24161.1"/>
    <property type="molecule type" value="Genomic_DNA"/>
</dbReference>
<comment type="caution">
    <text evidence="1">The sequence shown here is derived from an EMBL/GenBank/DDBJ whole genome shotgun (WGS) entry which is preliminary data.</text>
</comment>
<protein>
    <submittedName>
        <fullName evidence="1">Uncharacterized protein</fullName>
    </submittedName>
</protein>
<name>X1DT04_9ZZZZ</name>
<organism evidence="1">
    <name type="scientific">marine sediment metagenome</name>
    <dbReference type="NCBI Taxonomy" id="412755"/>
    <lineage>
        <taxon>unclassified sequences</taxon>
        <taxon>metagenomes</taxon>
        <taxon>ecological metagenomes</taxon>
    </lineage>
</organism>